<dbReference type="GO" id="GO:0030572">
    <property type="term" value="F:phosphatidyltransferase activity"/>
    <property type="evidence" value="ECO:0007669"/>
    <property type="project" value="UniProtKB-ARBA"/>
</dbReference>
<accession>A0A6G8PW01</accession>
<evidence type="ECO:0000313" key="3">
    <source>
        <dbReference type="Proteomes" id="UP000502706"/>
    </source>
</evidence>
<dbReference type="InterPro" id="IPR025202">
    <property type="entry name" value="PLD-like_dom"/>
</dbReference>
<evidence type="ECO:0000259" key="1">
    <source>
        <dbReference type="PROSITE" id="PS50035"/>
    </source>
</evidence>
<dbReference type="AlphaFoldDB" id="A0A6G8PW01"/>
<evidence type="ECO:0000313" key="2">
    <source>
        <dbReference type="EMBL" id="QIN78379.1"/>
    </source>
</evidence>
<dbReference type="Pfam" id="PF13091">
    <property type="entry name" value="PLDc_2"/>
    <property type="match status" value="1"/>
</dbReference>
<feature type="domain" description="PLD phosphodiesterase" evidence="1">
    <location>
        <begin position="12"/>
        <end position="39"/>
    </location>
</feature>
<sequence>MRGTKDALNPRSAHRDHRKILTVDGRVAFVGGWNIGVLYTSWRGTHLRVRGEEVHEMERAFTDFWNTYRRDGLPKLPPVRARSWDPTLAFHVNDPYSHTFPIRDEYLRAIDRADERLYMTTAYFTPGPAFRTALVKAAERGVEVEILIPERSNHALVDWIARSYMGELLSARVRIFEFKDFMLHAKTATVDGVWSTVGSSNVDTLSFFGLHESNLEVYSERLAARMERMFELDKTNAEELTLEKWKDRPAYDKALQWGIAPLRILG</sequence>
<dbReference type="KEGG" id="rmar:GBA65_07405"/>
<proteinExistence type="predicted"/>
<dbReference type="EMBL" id="CP045121">
    <property type="protein sequence ID" value="QIN78379.1"/>
    <property type="molecule type" value="Genomic_DNA"/>
</dbReference>
<dbReference type="RefSeq" id="WP_166396054.1">
    <property type="nucleotide sequence ID" value="NZ_CP045121.1"/>
</dbReference>
<dbReference type="PANTHER" id="PTHR21248:SF22">
    <property type="entry name" value="PHOSPHOLIPASE D"/>
    <property type="match status" value="1"/>
</dbReference>
<reference evidence="2 3" key="1">
    <citation type="submission" date="2019-10" db="EMBL/GenBank/DDBJ databases">
        <title>Rubrobacter sp nov SCSIO 52915 isolated from a deep-sea sediment in the South China Sea.</title>
        <authorList>
            <person name="Chen R.W."/>
        </authorList>
    </citation>
    <scope>NUCLEOTIDE SEQUENCE [LARGE SCALE GENOMIC DNA]</scope>
    <source>
        <strain evidence="2 3">SCSIO 52915</strain>
    </source>
</reference>
<keyword evidence="3" id="KW-1185">Reference proteome</keyword>
<dbReference type="Gene3D" id="3.30.870.10">
    <property type="entry name" value="Endonuclease Chain A"/>
    <property type="match status" value="2"/>
</dbReference>
<dbReference type="CDD" id="cd09159">
    <property type="entry name" value="PLDc_ybhO_like_2"/>
    <property type="match status" value="1"/>
</dbReference>
<gene>
    <name evidence="2" type="ORF">GBA65_07405</name>
</gene>
<dbReference type="SUPFAM" id="SSF56024">
    <property type="entry name" value="Phospholipase D/nuclease"/>
    <property type="match status" value="2"/>
</dbReference>
<dbReference type="SMART" id="SM00155">
    <property type="entry name" value="PLDc"/>
    <property type="match status" value="2"/>
</dbReference>
<dbReference type="Proteomes" id="UP000502706">
    <property type="component" value="Chromosome"/>
</dbReference>
<dbReference type="PROSITE" id="PS50035">
    <property type="entry name" value="PLD"/>
    <property type="match status" value="2"/>
</dbReference>
<dbReference type="InterPro" id="IPR001736">
    <property type="entry name" value="PLipase_D/transphosphatidylase"/>
</dbReference>
<name>A0A6G8PW01_9ACTN</name>
<organism evidence="2 3">
    <name type="scientific">Rubrobacter marinus</name>
    <dbReference type="NCBI Taxonomy" id="2653852"/>
    <lineage>
        <taxon>Bacteria</taxon>
        <taxon>Bacillati</taxon>
        <taxon>Actinomycetota</taxon>
        <taxon>Rubrobacteria</taxon>
        <taxon>Rubrobacterales</taxon>
        <taxon>Rubrobacteraceae</taxon>
        <taxon>Rubrobacter</taxon>
    </lineage>
</organism>
<dbReference type="GO" id="GO:0032049">
    <property type="term" value="P:cardiolipin biosynthetic process"/>
    <property type="evidence" value="ECO:0007669"/>
    <property type="project" value="UniProtKB-ARBA"/>
</dbReference>
<feature type="domain" description="PLD phosphodiesterase" evidence="1">
    <location>
        <begin position="179"/>
        <end position="206"/>
    </location>
</feature>
<dbReference type="PANTHER" id="PTHR21248">
    <property type="entry name" value="CARDIOLIPIN SYNTHASE"/>
    <property type="match status" value="1"/>
</dbReference>
<protein>
    <recommendedName>
        <fullName evidence="1">PLD phosphodiesterase domain-containing protein</fullName>
    </recommendedName>
</protein>